<evidence type="ECO:0000256" key="8">
    <source>
        <dbReference type="ARBA" id="ARBA00023242"/>
    </source>
</evidence>
<dbReference type="PANTHER" id="PTHR47428:SF1">
    <property type="entry name" value="REGULATORY PROTEIN MIG1-RELATED"/>
    <property type="match status" value="1"/>
</dbReference>
<evidence type="ECO:0000256" key="7">
    <source>
        <dbReference type="ARBA" id="ARBA00023163"/>
    </source>
</evidence>
<proteinExistence type="predicted"/>
<dbReference type="SMART" id="SM00355">
    <property type="entry name" value="ZnF_C2H2"/>
    <property type="match status" value="4"/>
</dbReference>
<protein>
    <recommendedName>
        <fullName evidence="11">C2H2-type domain-containing protein</fullName>
    </recommendedName>
</protein>
<dbReference type="GO" id="GO:0000981">
    <property type="term" value="F:DNA-binding transcription factor activity, RNA polymerase II-specific"/>
    <property type="evidence" value="ECO:0007669"/>
    <property type="project" value="UniProtKB-ARBA"/>
</dbReference>
<dbReference type="EMBL" id="JAAAUY010000344">
    <property type="protein sequence ID" value="KAF9331158.1"/>
    <property type="molecule type" value="Genomic_DNA"/>
</dbReference>
<dbReference type="Proteomes" id="UP000696485">
    <property type="component" value="Unassembled WGS sequence"/>
</dbReference>
<keyword evidence="4 9" id="KW-0863">Zinc-finger</keyword>
<feature type="region of interest" description="Disordered" evidence="10">
    <location>
        <begin position="1"/>
        <end position="48"/>
    </location>
</feature>
<reference evidence="12" key="1">
    <citation type="journal article" date="2020" name="Fungal Divers.">
        <title>Resolving the Mortierellaceae phylogeny through synthesis of multi-gene phylogenetics and phylogenomics.</title>
        <authorList>
            <person name="Vandepol N."/>
            <person name="Liber J."/>
            <person name="Desiro A."/>
            <person name="Na H."/>
            <person name="Kennedy M."/>
            <person name="Barry K."/>
            <person name="Grigoriev I.V."/>
            <person name="Miller A.N."/>
            <person name="O'Donnell K."/>
            <person name="Stajich J.E."/>
            <person name="Bonito G."/>
        </authorList>
    </citation>
    <scope>NUCLEOTIDE SEQUENCE</scope>
    <source>
        <strain evidence="12">NVP1</strain>
    </source>
</reference>
<dbReference type="GO" id="GO:0000978">
    <property type="term" value="F:RNA polymerase II cis-regulatory region sequence-specific DNA binding"/>
    <property type="evidence" value="ECO:0007669"/>
    <property type="project" value="TreeGrafter"/>
</dbReference>
<comment type="caution">
    <text evidence="12">The sequence shown here is derived from an EMBL/GenBank/DDBJ whole genome shotgun (WGS) entry which is preliminary data.</text>
</comment>
<dbReference type="GO" id="GO:0000433">
    <property type="term" value="P:carbon catabolite repression of transcription from RNA polymerase II promoter by glucose"/>
    <property type="evidence" value="ECO:0007669"/>
    <property type="project" value="TreeGrafter"/>
</dbReference>
<feature type="compositionally biased region" description="Low complexity" evidence="10">
    <location>
        <begin position="116"/>
        <end position="170"/>
    </location>
</feature>
<feature type="compositionally biased region" description="Low complexity" evidence="10">
    <location>
        <begin position="347"/>
        <end position="357"/>
    </location>
</feature>
<accession>A0A9P5SNS0</accession>
<dbReference type="GO" id="GO:0008270">
    <property type="term" value="F:zinc ion binding"/>
    <property type="evidence" value="ECO:0007669"/>
    <property type="project" value="UniProtKB-KW"/>
</dbReference>
<name>A0A9P5SNS0_9FUNG</name>
<gene>
    <name evidence="12" type="ORF">BG006_005973</name>
</gene>
<dbReference type="GO" id="GO:0005634">
    <property type="term" value="C:nucleus"/>
    <property type="evidence" value="ECO:0007669"/>
    <property type="project" value="UniProtKB-SubCell"/>
</dbReference>
<keyword evidence="6" id="KW-0805">Transcription regulation</keyword>
<feature type="domain" description="C2H2-type" evidence="11">
    <location>
        <begin position="54"/>
        <end position="81"/>
    </location>
</feature>
<keyword evidence="13" id="KW-1185">Reference proteome</keyword>
<dbReference type="PANTHER" id="PTHR47428">
    <property type="entry name" value="REGULATORY PROTEIN MIG1-RELATED"/>
    <property type="match status" value="1"/>
</dbReference>
<evidence type="ECO:0000313" key="13">
    <source>
        <dbReference type="Proteomes" id="UP000696485"/>
    </source>
</evidence>
<feature type="region of interest" description="Disordered" evidence="10">
    <location>
        <begin position="333"/>
        <end position="381"/>
    </location>
</feature>
<evidence type="ECO:0000256" key="1">
    <source>
        <dbReference type="ARBA" id="ARBA00004123"/>
    </source>
</evidence>
<dbReference type="InterPro" id="IPR013087">
    <property type="entry name" value="Znf_C2H2_type"/>
</dbReference>
<evidence type="ECO:0000256" key="3">
    <source>
        <dbReference type="ARBA" id="ARBA00022737"/>
    </source>
</evidence>
<dbReference type="FunFam" id="3.30.160.60:FF:000072">
    <property type="entry name" value="zinc finger protein 143 isoform X1"/>
    <property type="match status" value="4"/>
</dbReference>
<feature type="region of interest" description="Disordered" evidence="10">
    <location>
        <begin position="226"/>
        <end position="273"/>
    </location>
</feature>
<evidence type="ECO:0000313" key="12">
    <source>
        <dbReference type="EMBL" id="KAF9331158.1"/>
    </source>
</evidence>
<evidence type="ECO:0000256" key="2">
    <source>
        <dbReference type="ARBA" id="ARBA00022723"/>
    </source>
</evidence>
<evidence type="ECO:0000256" key="5">
    <source>
        <dbReference type="ARBA" id="ARBA00022833"/>
    </source>
</evidence>
<dbReference type="SUPFAM" id="SSF57667">
    <property type="entry name" value="beta-beta-alpha zinc fingers"/>
    <property type="match status" value="2"/>
</dbReference>
<dbReference type="InterPro" id="IPR036236">
    <property type="entry name" value="Znf_C2H2_sf"/>
</dbReference>
<dbReference type="PROSITE" id="PS50157">
    <property type="entry name" value="ZINC_FINGER_C2H2_2"/>
    <property type="match status" value="4"/>
</dbReference>
<evidence type="ECO:0000256" key="9">
    <source>
        <dbReference type="PROSITE-ProRule" id="PRU00042"/>
    </source>
</evidence>
<feature type="compositionally biased region" description="Low complexity" evidence="10">
    <location>
        <begin position="7"/>
        <end position="21"/>
    </location>
</feature>
<sequence>MATMQPSSITNSTTTVTTATSEDAYTLPKPPTPLSGDTPKPFQCHQGDAPERPYQCPVCPKSFYRLEHSNRHIRTHTGEKAHACQHPGCTKRFSRSDELTRHSRIHTGAAAKGLRISTKSSTKLSTSSSVSTPSAALATSTPTLTSPQSSTPIPTPTSSTPMATSAIPSSVHEAPSIQLETSSSAPSSTVPISSDPPLTMGSNVMIPTLPAEATIPINNAKRNSTEVSDMAMPNNKRMSVPVSQDVEPSSPEPSREGDTPQDPNIPPKKSHLCPWPNCHKTFTRSAHLARHVRSHGGEKPYACPQEGCGKQFSRSDVLKEHIRIHDVNKVRKRKVRNPDDPPKVSKKSAAAAAGAASNVHLSAIPPPLTRHSPDGMSMSPSPGFPSQPMGYSQGGRYNLPQQYQTFRPNYTHPYQLANQTRQYSPAYPRQNQHGSFYIPLQDTTEDGRELSMEMDMEMDLADDLSWQMMASQGISPADDTNHQGFMMDGKFIQGHRQRMDSMASISSDFSAVNDMDRNHSRSPMSYMGMNGNNATPPPHPPGDLYPMNGMTTPGLEHHAQFQQQARAMGPLGAYPQMPYTPREREMSFAQSTYSLSPTMTDSMLPSSSMDMTNMNSDLLGQSMTSNALQMGGPMGNDGFPIPIASIDDLDAVEADLLFAQKDWGSIPDEYQEPPFGFFPGESPRLALSYVPPPPMPQPPPRRQLHFPTINNQSVVTTLSMYP</sequence>
<feature type="domain" description="C2H2-type" evidence="11">
    <location>
        <begin position="301"/>
        <end position="330"/>
    </location>
</feature>
<dbReference type="AlphaFoldDB" id="A0A9P5SNS0"/>
<dbReference type="Pfam" id="PF00096">
    <property type="entry name" value="zf-C2H2"/>
    <property type="match status" value="4"/>
</dbReference>
<feature type="domain" description="C2H2-type" evidence="11">
    <location>
        <begin position="271"/>
        <end position="300"/>
    </location>
</feature>
<keyword evidence="2" id="KW-0479">Metal-binding</keyword>
<comment type="subcellular location">
    <subcellularLocation>
        <location evidence="1">Nucleus</location>
    </subcellularLocation>
</comment>
<dbReference type="GO" id="GO:0005737">
    <property type="term" value="C:cytoplasm"/>
    <property type="evidence" value="ECO:0007669"/>
    <property type="project" value="TreeGrafter"/>
</dbReference>
<dbReference type="InterPro" id="IPR051007">
    <property type="entry name" value="creA/MIG_C2H2-ZnF"/>
</dbReference>
<dbReference type="PROSITE" id="PS00028">
    <property type="entry name" value="ZINC_FINGER_C2H2_1"/>
    <property type="match status" value="4"/>
</dbReference>
<evidence type="ECO:0000259" key="11">
    <source>
        <dbReference type="PROSITE" id="PS50157"/>
    </source>
</evidence>
<evidence type="ECO:0000256" key="4">
    <source>
        <dbReference type="ARBA" id="ARBA00022771"/>
    </source>
</evidence>
<feature type="region of interest" description="Disordered" evidence="10">
    <location>
        <begin position="105"/>
        <end position="199"/>
    </location>
</feature>
<dbReference type="Gene3D" id="3.30.160.60">
    <property type="entry name" value="Classic Zinc Finger"/>
    <property type="match status" value="4"/>
</dbReference>
<evidence type="ECO:0000256" key="10">
    <source>
        <dbReference type="SAM" id="MobiDB-lite"/>
    </source>
</evidence>
<keyword evidence="5" id="KW-0862">Zinc</keyword>
<keyword evidence="7" id="KW-0804">Transcription</keyword>
<evidence type="ECO:0000256" key="6">
    <source>
        <dbReference type="ARBA" id="ARBA00023015"/>
    </source>
</evidence>
<keyword evidence="3" id="KW-0677">Repeat</keyword>
<feature type="compositionally biased region" description="Low complexity" evidence="10">
    <location>
        <begin position="181"/>
        <end position="193"/>
    </location>
</feature>
<feature type="domain" description="C2H2-type" evidence="11">
    <location>
        <begin position="82"/>
        <end position="111"/>
    </location>
</feature>
<organism evidence="12 13">
    <name type="scientific">Podila minutissima</name>
    <dbReference type="NCBI Taxonomy" id="64525"/>
    <lineage>
        <taxon>Eukaryota</taxon>
        <taxon>Fungi</taxon>
        <taxon>Fungi incertae sedis</taxon>
        <taxon>Mucoromycota</taxon>
        <taxon>Mortierellomycotina</taxon>
        <taxon>Mortierellomycetes</taxon>
        <taxon>Mortierellales</taxon>
        <taxon>Mortierellaceae</taxon>
        <taxon>Podila</taxon>
    </lineage>
</organism>
<keyword evidence="8" id="KW-0539">Nucleus</keyword>